<organism evidence="4">
    <name type="scientific">freshwater metagenome</name>
    <dbReference type="NCBI Taxonomy" id="449393"/>
    <lineage>
        <taxon>unclassified sequences</taxon>
        <taxon>metagenomes</taxon>
        <taxon>ecological metagenomes</taxon>
    </lineage>
</organism>
<dbReference type="EMBL" id="CAFABI010000109">
    <property type="protein sequence ID" value="CAB4831381.1"/>
    <property type="molecule type" value="Genomic_DNA"/>
</dbReference>
<proteinExistence type="predicted"/>
<dbReference type="EMBL" id="CAFBRB010000096">
    <property type="protein sequence ID" value="CAB5076195.1"/>
    <property type="molecule type" value="Genomic_DNA"/>
</dbReference>
<evidence type="ECO:0000313" key="6">
    <source>
        <dbReference type="EMBL" id="CAB5076195.1"/>
    </source>
</evidence>
<evidence type="ECO:0000313" key="4">
    <source>
        <dbReference type="EMBL" id="CAB4831381.1"/>
    </source>
</evidence>
<name>A0A6J7AEN5_9ZZZZ</name>
<dbReference type="AlphaFoldDB" id="A0A6J7AEN5"/>
<dbReference type="EMBL" id="CAFAZX010000143">
    <property type="protein sequence ID" value="CAB4845663.1"/>
    <property type="molecule type" value="Genomic_DNA"/>
</dbReference>
<dbReference type="EMBL" id="CAEZZR010000108">
    <property type="protein sequence ID" value="CAB4779864.1"/>
    <property type="molecule type" value="Genomic_DNA"/>
</dbReference>
<protein>
    <submittedName>
        <fullName evidence="4">Unannotated protein</fullName>
    </submittedName>
</protein>
<evidence type="ECO:0000313" key="1">
    <source>
        <dbReference type="EMBL" id="CAB4663822.1"/>
    </source>
</evidence>
<reference evidence="4" key="1">
    <citation type="submission" date="2020-05" db="EMBL/GenBank/DDBJ databases">
        <authorList>
            <person name="Chiriac C."/>
            <person name="Salcher M."/>
            <person name="Ghai R."/>
            <person name="Kavagutti S V."/>
        </authorList>
    </citation>
    <scope>NUCLEOTIDE SEQUENCE</scope>
</reference>
<accession>A0A6J7AEN5</accession>
<evidence type="ECO:0000313" key="5">
    <source>
        <dbReference type="EMBL" id="CAB4845663.1"/>
    </source>
</evidence>
<dbReference type="EMBL" id="CAEZYB010000107">
    <property type="protein sequence ID" value="CAB4709880.1"/>
    <property type="molecule type" value="Genomic_DNA"/>
</dbReference>
<sequence length="243" mass="25761">MKKPLKSAKFIIGFSLGMVLSGAAAYGIGVTNTPETGYLFCANTKTKVVIYTGTMKCPSGTTPLELGARGLPGSRGAAGAVGPAGDATQNVYFKVVPSRDLETAAIVNASADLKTVILATIYPNDMPLGFYELDAHISGVWKKPTVINAPAVSCYFQYKKDFDADRSVVFGIDGEDYVRWSGINVNPLGELDFHSNLDDPMLLVCKSSGSITGLSGIIHATPFTDYLPMKSTSPMIPRAASSF</sequence>
<gene>
    <name evidence="1" type="ORF">UFOPK2254_00913</name>
    <name evidence="2" type="ORF">UFOPK2646_00917</name>
    <name evidence="3" type="ORF">UFOPK2907_01092</name>
    <name evidence="4" type="ORF">UFOPK3197_00940</name>
    <name evidence="5" type="ORF">UFOPK3241_01522</name>
    <name evidence="6" type="ORF">UFOPK4401_00903</name>
</gene>
<dbReference type="EMBL" id="CAEZWO010000086">
    <property type="protein sequence ID" value="CAB4663822.1"/>
    <property type="molecule type" value="Genomic_DNA"/>
</dbReference>
<evidence type="ECO:0000313" key="2">
    <source>
        <dbReference type="EMBL" id="CAB4709880.1"/>
    </source>
</evidence>
<evidence type="ECO:0000313" key="3">
    <source>
        <dbReference type="EMBL" id="CAB4779864.1"/>
    </source>
</evidence>